<dbReference type="EMBL" id="BKZV01000005">
    <property type="protein sequence ID" value="GER84718.1"/>
    <property type="molecule type" value="Genomic_DNA"/>
</dbReference>
<dbReference type="PANTHER" id="PTHR35800:SF1">
    <property type="entry name" value="RNA-BINDING PROTEIN KHPB"/>
    <property type="match status" value="1"/>
</dbReference>
<dbReference type="GO" id="GO:0005737">
    <property type="term" value="C:cytoplasm"/>
    <property type="evidence" value="ECO:0007669"/>
    <property type="project" value="UniProtKB-SubCell"/>
</dbReference>
<dbReference type="CDD" id="cd02414">
    <property type="entry name" value="KH-II_Jag"/>
    <property type="match status" value="1"/>
</dbReference>
<dbReference type="Gene3D" id="3.30.30.80">
    <property type="entry name" value="probable RNA-binding protein from clostridium symbiosum atcc 14940"/>
    <property type="match status" value="1"/>
</dbReference>
<comment type="domain">
    <text evidence="6">Has an N-terminal Jag-N domain and 2 RNA-binding domains (KH and R3H).</text>
</comment>
<protein>
    <recommendedName>
        <fullName evidence="6">RNA-binding protein KhpB</fullName>
    </recommendedName>
    <alternativeName>
        <fullName evidence="6">RNA-binding protein EloR</fullName>
    </alternativeName>
</protein>
<dbReference type="Gene3D" id="3.30.300.20">
    <property type="match status" value="1"/>
</dbReference>
<dbReference type="AlphaFoldDB" id="A0A5J4K7Z0"/>
<dbReference type="Gene3D" id="3.30.1370.50">
    <property type="entry name" value="R3H-like domain"/>
    <property type="match status" value="1"/>
</dbReference>
<dbReference type="SMART" id="SM00393">
    <property type="entry name" value="R3H"/>
    <property type="match status" value="1"/>
</dbReference>
<feature type="compositionally biased region" description="Low complexity" evidence="7">
    <location>
        <begin position="137"/>
        <end position="167"/>
    </location>
</feature>
<evidence type="ECO:0000256" key="7">
    <source>
        <dbReference type="SAM" id="MobiDB-lite"/>
    </source>
</evidence>
<comment type="caution">
    <text evidence="9">The sequence shown here is derived from an EMBL/GenBank/DDBJ whole genome shotgun (WGS) entry which is preliminary data.</text>
</comment>
<dbReference type="InterPro" id="IPR036867">
    <property type="entry name" value="R3H_dom_sf"/>
</dbReference>
<dbReference type="InterPro" id="IPR038247">
    <property type="entry name" value="Jag_N_dom_sf"/>
</dbReference>
<dbReference type="SUPFAM" id="SSF82708">
    <property type="entry name" value="R3H domain"/>
    <property type="match status" value="1"/>
</dbReference>
<feature type="compositionally biased region" description="Acidic residues" evidence="7">
    <location>
        <begin position="99"/>
        <end position="112"/>
    </location>
</feature>
<keyword evidence="3 6" id="KW-0133">Cell shape</keyword>
<dbReference type="GO" id="GO:0009252">
    <property type="term" value="P:peptidoglycan biosynthetic process"/>
    <property type="evidence" value="ECO:0007669"/>
    <property type="project" value="UniProtKB-UniRule"/>
</dbReference>
<keyword evidence="4 6" id="KW-0143">Chaperone</keyword>
<dbReference type="GO" id="GO:0071555">
    <property type="term" value="P:cell wall organization"/>
    <property type="evidence" value="ECO:0007669"/>
    <property type="project" value="UniProtKB-KW"/>
</dbReference>
<reference evidence="9 10" key="1">
    <citation type="journal article" date="2019" name="Int. J. Syst. Evol. Microbiol.">
        <title>Thermogemmatispora aurantia sp. nov. and Thermogemmatispora argillosa sp. nov., within the class Ktedonobacteria, and emended description of the genus Thermogemmatispora.</title>
        <authorList>
            <person name="Zheng Y."/>
            <person name="Wang C.M."/>
            <person name="Sakai Y."/>
            <person name="Abe K."/>
            <person name="Yokota A."/>
            <person name="Yabe S."/>
        </authorList>
    </citation>
    <scope>NUCLEOTIDE SEQUENCE [LARGE SCALE GENOMIC DNA]</scope>
    <source>
        <strain evidence="9 10">A1-2</strain>
    </source>
</reference>
<dbReference type="Pfam" id="PF14804">
    <property type="entry name" value="Jag_N"/>
    <property type="match status" value="1"/>
</dbReference>
<dbReference type="Pfam" id="PF13083">
    <property type="entry name" value="KH_KhpA-B"/>
    <property type="match status" value="1"/>
</dbReference>
<feature type="domain" description="R3H" evidence="8">
    <location>
        <begin position="263"/>
        <end position="329"/>
    </location>
</feature>
<dbReference type="PROSITE" id="PS51061">
    <property type="entry name" value="R3H"/>
    <property type="match status" value="1"/>
</dbReference>
<dbReference type="InterPro" id="IPR032782">
    <property type="entry name" value="KhpB_N"/>
</dbReference>
<gene>
    <name evidence="6" type="primary">khpB</name>
    <name evidence="6" type="synonym">eloR</name>
    <name evidence="9" type="ORF">KTAU_33540</name>
</gene>
<comment type="subcellular location">
    <subcellularLocation>
        <location evidence="6">Cytoplasm</location>
    </subcellularLocation>
</comment>
<evidence type="ECO:0000256" key="4">
    <source>
        <dbReference type="ARBA" id="ARBA00023186"/>
    </source>
</evidence>
<dbReference type="InterPro" id="IPR034079">
    <property type="entry name" value="R3H_KhpB"/>
</dbReference>
<dbReference type="NCBIfam" id="NF041568">
    <property type="entry name" value="Jag_EloR"/>
    <property type="match status" value="1"/>
</dbReference>
<dbReference type="Proteomes" id="UP000334820">
    <property type="component" value="Unassembled WGS sequence"/>
</dbReference>
<evidence type="ECO:0000256" key="5">
    <source>
        <dbReference type="ARBA" id="ARBA00023316"/>
    </source>
</evidence>
<organism evidence="9 10">
    <name type="scientific">Thermogemmatispora aurantia</name>
    <dbReference type="NCBI Taxonomy" id="2045279"/>
    <lineage>
        <taxon>Bacteria</taxon>
        <taxon>Bacillati</taxon>
        <taxon>Chloroflexota</taxon>
        <taxon>Ktedonobacteria</taxon>
        <taxon>Thermogemmatisporales</taxon>
        <taxon>Thermogemmatisporaceae</taxon>
        <taxon>Thermogemmatispora</taxon>
    </lineage>
</organism>
<sequence>MESIEASGKSVEEAVQQALLRLGRRRDEVEVTVLQEPARGAFGLGSREARVRVTVRPSRGAVITPEMADAILSQVEAGEEDEEDFFTSASHGAYDSQEEFADFSEDEEEQYGEEPLPFSQEVQPTARPQQLPGEQITSTAPPAVSSASAGVTSSSAPVAPSSAETSTGSPTIQEPVQPTREDIELTVDVLQQILRYMNIRASVQVRSTDPLTLNIQGIHENLGLLIGRRGETLSALQLLVNLIVSHRTKRRMRIIVDAENYRQRREENLRSLALRVAQQVRNYRRSIALEAMPPHERRIVHLALADSQDISTESIGEGDARRVVISLKRPGRS</sequence>
<evidence type="ECO:0000256" key="2">
    <source>
        <dbReference type="ARBA" id="ARBA00022884"/>
    </source>
</evidence>
<dbReference type="GO" id="GO:0008360">
    <property type="term" value="P:regulation of cell shape"/>
    <property type="evidence" value="ECO:0007669"/>
    <property type="project" value="UniProtKB-KW"/>
</dbReference>
<dbReference type="InterPro" id="IPR038008">
    <property type="entry name" value="Jag_KH"/>
</dbReference>
<evidence type="ECO:0000256" key="3">
    <source>
        <dbReference type="ARBA" id="ARBA00022960"/>
    </source>
</evidence>
<dbReference type="Pfam" id="PF01424">
    <property type="entry name" value="R3H"/>
    <property type="match status" value="1"/>
</dbReference>
<name>A0A5J4K7Z0_9CHLR</name>
<evidence type="ECO:0000313" key="9">
    <source>
        <dbReference type="EMBL" id="GER84718.1"/>
    </source>
</evidence>
<dbReference type="GO" id="GO:0003723">
    <property type="term" value="F:RNA binding"/>
    <property type="evidence" value="ECO:0007669"/>
    <property type="project" value="UniProtKB-UniRule"/>
</dbReference>
<evidence type="ECO:0000259" key="8">
    <source>
        <dbReference type="PROSITE" id="PS51061"/>
    </source>
</evidence>
<evidence type="ECO:0000313" key="10">
    <source>
        <dbReference type="Proteomes" id="UP000334820"/>
    </source>
</evidence>
<dbReference type="SMART" id="SM01245">
    <property type="entry name" value="Jag_N"/>
    <property type="match status" value="1"/>
</dbReference>
<accession>A0A5J4K7Z0</accession>
<keyword evidence="2 6" id="KW-0694">RNA-binding</keyword>
<dbReference type="InterPro" id="IPR001374">
    <property type="entry name" value="R3H_dom"/>
</dbReference>
<dbReference type="CDD" id="cd02644">
    <property type="entry name" value="R3H_jag"/>
    <property type="match status" value="1"/>
</dbReference>
<dbReference type="RefSeq" id="WP_151729303.1">
    <property type="nucleotide sequence ID" value="NZ_BKZV01000005.1"/>
</dbReference>
<keyword evidence="5 6" id="KW-0961">Cell wall biogenesis/degradation</keyword>
<proteinExistence type="inferred from homology"/>
<evidence type="ECO:0000256" key="6">
    <source>
        <dbReference type="HAMAP-Rule" id="MF_00867"/>
    </source>
</evidence>
<dbReference type="PANTHER" id="PTHR35800">
    <property type="entry name" value="PROTEIN JAG"/>
    <property type="match status" value="1"/>
</dbReference>
<dbReference type="InterPro" id="IPR039247">
    <property type="entry name" value="KhpB"/>
</dbReference>
<keyword evidence="1 6" id="KW-0963">Cytoplasm</keyword>
<evidence type="ECO:0000256" key="1">
    <source>
        <dbReference type="ARBA" id="ARBA00022490"/>
    </source>
</evidence>
<comment type="subunit">
    <text evidence="6">Forms a complex with KhpA.</text>
</comment>
<feature type="region of interest" description="Disordered" evidence="7">
    <location>
        <begin position="99"/>
        <end position="175"/>
    </location>
</feature>
<keyword evidence="10" id="KW-1185">Reference proteome</keyword>
<comment type="caution">
    <text evidence="6">Lacks conserved residue(s) required for the propagation of feature annotation.</text>
</comment>
<comment type="function">
    <text evidence="6">A probable RNA chaperone. Forms a complex with KhpA which binds to cellular RNA and controls its expression. Plays a role in peptidoglycan (PG) homeostasis and cell length regulation.</text>
</comment>
<dbReference type="InterPro" id="IPR015946">
    <property type="entry name" value="KH_dom-like_a/b"/>
</dbReference>
<comment type="similarity">
    <text evidence="6">Belongs to the KhpB RNA-binding protein family.</text>
</comment>
<dbReference type="HAMAP" id="MF_00867">
    <property type="entry name" value="KhpB"/>
    <property type="match status" value="1"/>
</dbReference>